<feature type="compositionally biased region" description="Basic and acidic residues" evidence="1">
    <location>
        <begin position="1"/>
        <end position="14"/>
    </location>
</feature>
<dbReference type="SUPFAM" id="SSF53756">
    <property type="entry name" value="UDP-Glycosyltransferase/glycogen phosphorylase"/>
    <property type="match status" value="1"/>
</dbReference>
<dbReference type="Pfam" id="PF00534">
    <property type="entry name" value="Glycos_transf_1"/>
    <property type="match status" value="1"/>
</dbReference>
<dbReference type="CDD" id="cd03812">
    <property type="entry name" value="GT4_CapH-like"/>
    <property type="match status" value="1"/>
</dbReference>
<proteinExistence type="predicted"/>
<accession>A0A9D2C646</accession>
<dbReference type="Proteomes" id="UP000824007">
    <property type="component" value="Unassembled WGS sequence"/>
</dbReference>
<dbReference type="GO" id="GO:0016757">
    <property type="term" value="F:glycosyltransferase activity"/>
    <property type="evidence" value="ECO:0007669"/>
    <property type="project" value="TreeGrafter"/>
</dbReference>
<evidence type="ECO:0000313" key="5">
    <source>
        <dbReference type="Proteomes" id="UP000824007"/>
    </source>
</evidence>
<dbReference type="InterPro" id="IPR028098">
    <property type="entry name" value="Glyco_trans_4-like_N"/>
</dbReference>
<evidence type="ECO:0000259" key="2">
    <source>
        <dbReference type="Pfam" id="PF00534"/>
    </source>
</evidence>
<comment type="caution">
    <text evidence="4">The sequence shown here is derived from an EMBL/GenBank/DDBJ whole genome shotgun (WGS) entry which is preliminary data.</text>
</comment>
<gene>
    <name evidence="4" type="ORF">H9831_02670</name>
</gene>
<name>A0A9D2C646_9FIRM</name>
<feature type="domain" description="Glycosyltransferase subfamily 4-like N-terminal" evidence="3">
    <location>
        <begin position="73"/>
        <end position="234"/>
    </location>
</feature>
<evidence type="ECO:0000256" key="1">
    <source>
        <dbReference type="SAM" id="MobiDB-lite"/>
    </source>
</evidence>
<feature type="region of interest" description="Disordered" evidence="1">
    <location>
        <begin position="1"/>
        <end position="46"/>
    </location>
</feature>
<evidence type="ECO:0000259" key="3">
    <source>
        <dbReference type="Pfam" id="PF13579"/>
    </source>
</evidence>
<dbReference type="EMBL" id="DXDD01000036">
    <property type="protein sequence ID" value="HIY59575.1"/>
    <property type="molecule type" value="Genomic_DNA"/>
</dbReference>
<evidence type="ECO:0000313" key="4">
    <source>
        <dbReference type="EMBL" id="HIY59575.1"/>
    </source>
</evidence>
<dbReference type="InterPro" id="IPR001296">
    <property type="entry name" value="Glyco_trans_1"/>
</dbReference>
<reference evidence="4" key="1">
    <citation type="journal article" date="2021" name="PeerJ">
        <title>Extensive microbial diversity within the chicken gut microbiome revealed by metagenomics and culture.</title>
        <authorList>
            <person name="Gilroy R."/>
            <person name="Ravi A."/>
            <person name="Getino M."/>
            <person name="Pursley I."/>
            <person name="Horton D.L."/>
            <person name="Alikhan N.F."/>
            <person name="Baker D."/>
            <person name="Gharbi K."/>
            <person name="Hall N."/>
            <person name="Watson M."/>
            <person name="Adriaenssens E.M."/>
            <person name="Foster-Nyarko E."/>
            <person name="Jarju S."/>
            <person name="Secka A."/>
            <person name="Antonio M."/>
            <person name="Oren A."/>
            <person name="Chaudhuri R.R."/>
            <person name="La Ragione R."/>
            <person name="Hildebrand F."/>
            <person name="Pallen M.J."/>
        </authorList>
    </citation>
    <scope>NUCLEOTIDE SEQUENCE</scope>
    <source>
        <strain evidence="4">ChiSxjej3B15-24422</strain>
    </source>
</reference>
<dbReference type="Gene3D" id="3.40.50.2000">
    <property type="entry name" value="Glycogen Phosphorylase B"/>
    <property type="match status" value="2"/>
</dbReference>
<feature type="domain" description="Glycosyl transferase family 1" evidence="2">
    <location>
        <begin position="249"/>
        <end position="367"/>
    </location>
</feature>
<protein>
    <submittedName>
        <fullName evidence="4">Glycosyltransferase family 1 protein</fullName>
    </submittedName>
</protein>
<organism evidence="4 5">
    <name type="scientific">Candidatus Eisenbergiella pullistercoris</name>
    <dbReference type="NCBI Taxonomy" id="2838555"/>
    <lineage>
        <taxon>Bacteria</taxon>
        <taxon>Bacillati</taxon>
        <taxon>Bacillota</taxon>
        <taxon>Clostridia</taxon>
        <taxon>Lachnospirales</taxon>
        <taxon>Lachnospiraceae</taxon>
        <taxon>Eisenbergiella</taxon>
    </lineage>
</organism>
<dbReference type="Pfam" id="PF13579">
    <property type="entry name" value="Glyco_trans_4_4"/>
    <property type="match status" value="1"/>
</dbReference>
<dbReference type="PANTHER" id="PTHR45947:SF3">
    <property type="entry name" value="SULFOQUINOVOSYL TRANSFERASE SQD2"/>
    <property type="match status" value="1"/>
</dbReference>
<dbReference type="InterPro" id="IPR050194">
    <property type="entry name" value="Glycosyltransferase_grp1"/>
</dbReference>
<dbReference type="PANTHER" id="PTHR45947">
    <property type="entry name" value="SULFOQUINOVOSYL TRANSFERASE SQD2"/>
    <property type="match status" value="1"/>
</dbReference>
<dbReference type="AlphaFoldDB" id="A0A9D2C646"/>
<feature type="compositionally biased region" description="Polar residues" evidence="1">
    <location>
        <begin position="31"/>
        <end position="46"/>
    </location>
</feature>
<reference evidence="4" key="2">
    <citation type="submission" date="2021-04" db="EMBL/GenBank/DDBJ databases">
        <authorList>
            <person name="Gilroy R."/>
        </authorList>
    </citation>
    <scope>NUCLEOTIDE SEQUENCE</scope>
    <source>
        <strain evidence="4">ChiSxjej3B15-24422</strain>
    </source>
</reference>
<sequence length="432" mass="47679">MEQRKPEKKPEKKTAGKTGAGQQKDFRRQQAPVQAQPTSIQAQQAPVRVQPTSVQAQRAPVRVLQVLGGTGLGGAESRVMDSYRHLDRSRIQFDFCVHTQEEGFFDKEIESLGGHIYRVPRFRAVNWLEYRKAWKDFFRMHSIQGRPVYAAVHGHMTSTASIYLPIAKAAGVPLTIAHARSAGVDPGLKGMLTRFLRRNLGKKADVCLTCSRLAGEAVFGKKMEDAGRVTTVPNAIDASGFSFCARTRARKRSELGIGEREFVIGHVGRFGHMKNHAFLLDVFAQIQKKIPASRLLLVGEGGLMESVREKAASLGLSDRVIFAGNQAQVADYYMAMDFFVFPSIFEGLPGSVIEAQAAGLRCLVSDSVTDEVLITPLAEALPLSQGAAAWAQRVLARRDYEREQMAQAIKDAGFDVSDQVRFLERLYLGEGN</sequence>